<dbReference type="Proteomes" id="UP000072904">
    <property type="component" value="Chromosome 14"/>
</dbReference>
<gene>
    <name evidence="3" type="ORF">PY17X_1431300</name>
    <name evidence="2" type="ORF">PYYM_1433000</name>
</gene>
<dbReference type="VEuPathDB" id="PlasmoDB:Py17XNL_001401154"/>
<evidence type="ECO:0000256" key="1">
    <source>
        <dbReference type="SAM" id="MobiDB-lite"/>
    </source>
</evidence>
<sequence>MNCEKGINIKAEKNNGLYAYDEDDVFSNSTLSDVEKSFKFWDGVNNCDIFNIYKEFEDIDDEEETQDKKEKLDTPKLQHSIETNTIAFDNETTAESSNAKTEKSHQSNPELN</sequence>
<dbReference type="EMBL" id="LK934642">
    <property type="protein sequence ID" value="CDU20661.1"/>
    <property type="molecule type" value="Genomic_DNA"/>
</dbReference>
<accession>A0A078KFG0</accession>
<dbReference type="GeneID" id="34860196"/>
<evidence type="ECO:0000313" key="3">
    <source>
        <dbReference type="EMBL" id="VTZ81624.1"/>
    </source>
</evidence>
<protein>
    <submittedName>
        <fullName evidence="2">Uncharacterized protein</fullName>
    </submittedName>
</protein>
<dbReference type="OrthoDB" id="375337at2759"/>
<feature type="compositionally biased region" description="Basic and acidic residues" evidence="1">
    <location>
        <begin position="66"/>
        <end position="76"/>
    </location>
</feature>
<evidence type="ECO:0000313" key="5">
    <source>
        <dbReference type="Proteomes" id="UP000072904"/>
    </source>
</evidence>
<evidence type="ECO:0000313" key="4">
    <source>
        <dbReference type="Proteomes" id="UP000072874"/>
    </source>
</evidence>
<proteinExistence type="predicted"/>
<name>A0A078KFG0_PLAYE</name>
<dbReference type="Proteomes" id="UP000072874">
    <property type="component" value="Chromosome 14"/>
</dbReference>
<dbReference type="RefSeq" id="XP_022812923.1">
    <property type="nucleotide sequence ID" value="XM_022957551.1"/>
</dbReference>
<reference evidence="3" key="4">
    <citation type="submission" date="2019-05" db="EMBL/GenBank/DDBJ databases">
        <authorList>
            <consortium name="Pathogen Informatics"/>
        </authorList>
    </citation>
    <scope>NUCLEOTIDE SEQUENCE</scope>
    <source>
        <strain evidence="3">17X</strain>
    </source>
</reference>
<reference evidence="4 5" key="1">
    <citation type="journal article" date="2014" name="BMC Biol.">
        <title>A comprehensive evaluation of rodent malaria parasite genomes and gene expression.</title>
        <authorList>
            <person name="Otto T.D."/>
            <person name="Bohme U."/>
            <person name="Jackson A.P."/>
            <person name="Hunt M."/>
            <person name="Franke-Fayard B."/>
            <person name="Hoeijmakers W.A."/>
            <person name="Religa A.A."/>
            <person name="Robertson L."/>
            <person name="Sanders M."/>
            <person name="Ogun S.A."/>
            <person name="Cunningham D."/>
            <person name="Erhart A."/>
            <person name="Billker O."/>
            <person name="Khan S.M."/>
            <person name="Stunnenberg H.G."/>
            <person name="Langhorne J."/>
            <person name="Holder A.A."/>
            <person name="Waters A.P."/>
            <person name="Newbold C.I."/>
            <person name="Pain A."/>
            <person name="Berriman M."/>
            <person name="Janse C.J."/>
        </authorList>
    </citation>
    <scope>NUCLEOTIDE SEQUENCE [LARGE SCALE GENOMIC DNA]</scope>
    <source>
        <strain evidence="3 4">17X</strain>
        <strain evidence="2 5">YM</strain>
    </source>
</reference>
<reference evidence="2" key="3">
    <citation type="submission" date="2014-05" db="EMBL/GenBank/DDBJ databases">
        <authorList>
            <person name="Aslett A.Martin."/>
            <person name="De Silva Nishadi"/>
        </authorList>
    </citation>
    <scope>NUCLEOTIDE SEQUENCE</scope>
    <source>
        <strain evidence="2">YM</strain>
    </source>
</reference>
<feature type="region of interest" description="Disordered" evidence="1">
    <location>
        <begin position="59"/>
        <end position="112"/>
    </location>
</feature>
<dbReference type="AlphaFoldDB" id="A0A078KFG0"/>
<dbReference type="EMBL" id="LM993668">
    <property type="protein sequence ID" value="VTZ81624.1"/>
    <property type="molecule type" value="Genomic_DNA"/>
</dbReference>
<organism evidence="2 5">
    <name type="scientific">Plasmodium yoelii</name>
    <dbReference type="NCBI Taxonomy" id="5861"/>
    <lineage>
        <taxon>Eukaryota</taxon>
        <taxon>Sar</taxon>
        <taxon>Alveolata</taxon>
        <taxon>Apicomplexa</taxon>
        <taxon>Aconoidasida</taxon>
        <taxon>Haemosporida</taxon>
        <taxon>Plasmodiidae</taxon>
        <taxon>Plasmodium</taxon>
        <taxon>Plasmodium (Vinckeia)</taxon>
    </lineage>
</organism>
<feature type="compositionally biased region" description="Polar residues" evidence="1">
    <location>
        <begin position="80"/>
        <end position="99"/>
    </location>
</feature>
<dbReference type="VEuPathDB" id="PlasmoDB:PY17X_1431300"/>
<dbReference type="OMA" id="MCEEDEV"/>
<reference evidence="3" key="2">
    <citation type="submission" date="2014-05" db="EMBL/GenBank/DDBJ databases">
        <authorList>
            <person name="Aslett M.A."/>
            <person name="De Silva N."/>
        </authorList>
    </citation>
    <scope>NUCLEOTIDE SEQUENCE</scope>
    <source>
        <strain evidence="3">17X</strain>
    </source>
</reference>
<dbReference type="VEuPathDB" id="PlasmoDB:PYYM_1433000"/>
<dbReference type="KEGG" id="pyo:PY17X_1431300"/>
<evidence type="ECO:0000313" key="2">
    <source>
        <dbReference type="EMBL" id="CDU20661.1"/>
    </source>
</evidence>